<dbReference type="Proteomes" id="UP001141458">
    <property type="component" value="Unassembled WGS sequence"/>
</dbReference>
<keyword evidence="2 6" id="KW-0699">rRNA-binding</keyword>
<protein>
    <recommendedName>
        <fullName evidence="6">Large ribosomal subunit protein bL21</fullName>
    </recommendedName>
</protein>
<sequence>MYAIIETGGKQYQVEEGQSIFVEKLNVEEGSKVSFDKVLLVSKDGDIKVGSPLVEGAKVEGTVERHGRGKKVIIFKFKAKKNYRKKKGHRQPFTKVKIESIAF</sequence>
<dbReference type="OrthoDB" id="9813334at2"/>
<gene>
    <name evidence="6 9" type="primary">rplU</name>
    <name evidence="9" type="ORF">NND69_05870</name>
    <name evidence="8" type="ORF">NW74_02055</name>
</gene>
<dbReference type="EMBL" id="JANDZV010000004">
    <property type="protein sequence ID" value="MCZ7407882.1"/>
    <property type="molecule type" value="Genomic_DNA"/>
</dbReference>
<keyword evidence="4 6" id="KW-0689">Ribosomal protein</keyword>
<dbReference type="GeneID" id="93384457"/>
<organism evidence="8 10">
    <name type="scientific">Parvimonas micra</name>
    <dbReference type="NCBI Taxonomy" id="33033"/>
    <lineage>
        <taxon>Bacteria</taxon>
        <taxon>Bacillati</taxon>
        <taxon>Bacillota</taxon>
        <taxon>Tissierellia</taxon>
        <taxon>Tissierellales</taxon>
        <taxon>Peptoniphilaceae</taxon>
        <taxon>Parvimonas</taxon>
    </lineage>
</organism>
<dbReference type="GO" id="GO:0006412">
    <property type="term" value="P:translation"/>
    <property type="evidence" value="ECO:0007669"/>
    <property type="project" value="UniProtKB-UniRule"/>
</dbReference>
<dbReference type="GO" id="GO:0005840">
    <property type="term" value="C:ribosome"/>
    <property type="evidence" value="ECO:0007669"/>
    <property type="project" value="UniProtKB-KW"/>
</dbReference>
<name>A0A0B4S142_9FIRM</name>
<evidence type="ECO:0000256" key="2">
    <source>
        <dbReference type="ARBA" id="ARBA00022730"/>
    </source>
</evidence>
<dbReference type="InterPro" id="IPR036164">
    <property type="entry name" value="bL21-like_sf"/>
</dbReference>
<dbReference type="EMBL" id="CP009761">
    <property type="protein sequence ID" value="AIZ36219.1"/>
    <property type="molecule type" value="Genomic_DNA"/>
</dbReference>
<reference evidence="8 10" key="1">
    <citation type="submission" date="2014-10" db="EMBL/GenBank/DDBJ databases">
        <title>Complete genome sequence of Parvimonas micra KCOM 1535 (= ChDC B708).</title>
        <authorList>
            <person name="Kook J.-K."/>
            <person name="Park S.-N."/>
            <person name="Lim Y.K."/>
            <person name="Roh H."/>
        </authorList>
    </citation>
    <scope>NUCLEOTIDE SEQUENCE [LARGE SCALE GENOMIC DNA]</scope>
    <source>
        <strain evidence="8">KCOM 1535</strain>
        <strain evidence="10">KCOM 1535 / ChDC B708</strain>
    </source>
</reference>
<dbReference type="RefSeq" id="WP_004832219.1">
    <property type="nucleotide sequence ID" value="NZ_BHYQ01000001.1"/>
</dbReference>
<comment type="function">
    <text evidence="6 7">This protein binds to 23S rRNA in the presence of protein L20.</text>
</comment>
<dbReference type="AlphaFoldDB" id="A0A0B4S142"/>
<dbReference type="GO" id="GO:0005737">
    <property type="term" value="C:cytoplasm"/>
    <property type="evidence" value="ECO:0007669"/>
    <property type="project" value="UniProtKB-ARBA"/>
</dbReference>
<dbReference type="InterPro" id="IPR028909">
    <property type="entry name" value="bL21-like"/>
</dbReference>
<evidence type="ECO:0000256" key="1">
    <source>
        <dbReference type="ARBA" id="ARBA00008563"/>
    </source>
</evidence>
<evidence type="ECO:0000256" key="4">
    <source>
        <dbReference type="ARBA" id="ARBA00022980"/>
    </source>
</evidence>
<dbReference type="HAMAP" id="MF_01363">
    <property type="entry name" value="Ribosomal_bL21"/>
    <property type="match status" value="1"/>
</dbReference>
<dbReference type="Proteomes" id="UP000031386">
    <property type="component" value="Chromosome"/>
</dbReference>
<evidence type="ECO:0000256" key="6">
    <source>
        <dbReference type="HAMAP-Rule" id="MF_01363"/>
    </source>
</evidence>
<dbReference type="STRING" id="33033.NW74_02055"/>
<keyword evidence="5 6" id="KW-0687">Ribonucleoprotein</keyword>
<comment type="similarity">
    <text evidence="1 6 7">Belongs to the bacterial ribosomal protein bL21 family.</text>
</comment>
<dbReference type="SUPFAM" id="SSF141091">
    <property type="entry name" value="L21p-like"/>
    <property type="match status" value="1"/>
</dbReference>
<accession>A0A0B4S142</accession>
<dbReference type="PANTHER" id="PTHR21349:SF0">
    <property type="entry name" value="LARGE RIBOSOMAL SUBUNIT PROTEIN BL21M"/>
    <property type="match status" value="1"/>
</dbReference>
<dbReference type="PROSITE" id="PS01169">
    <property type="entry name" value="RIBOSOMAL_L21"/>
    <property type="match status" value="1"/>
</dbReference>
<evidence type="ECO:0000313" key="10">
    <source>
        <dbReference type="Proteomes" id="UP000031386"/>
    </source>
</evidence>
<evidence type="ECO:0000313" key="8">
    <source>
        <dbReference type="EMBL" id="AIZ36219.1"/>
    </source>
</evidence>
<proteinExistence type="inferred from homology"/>
<dbReference type="NCBIfam" id="TIGR00061">
    <property type="entry name" value="L21"/>
    <property type="match status" value="1"/>
</dbReference>
<evidence type="ECO:0000313" key="9">
    <source>
        <dbReference type="EMBL" id="MCZ7407882.1"/>
    </source>
</evidence>
<dbReference type="GO" id="GO:1990904">
    <property type="term" value="C:ribonucleoprotein complex"/>
    <property type="evidence" value="ECO:0007669"/>
    <property type="project" value="UniProtKB-KW"/>
</dbReference>
<dbReference type="GO" id="GO:0003735">
    <property type="term" value="F:structural constituent of ribosome"/>
    <property type="evidence" value="ECO:0007669"/>
    <property type="project" value="InterPro"/>
</dbReference>
<evidence type="ECO:0000256" key="5">
    <source>
        <dbReference type="ARBA" id="ARBA00023274"/>
    </source>
</evidence>
<dbReference type="KEGG" id="pmic:NW74_02055"/>
<reference evidence="9" key="2">
    <citation type="submission" date="2022-07" db="EMBL/GenBank/DDBJ databases">
        <title>Parvimonas micra travels from the subgingival sulcus of the human oral cavity to the colorectal adenocarcinoma.</title>
        <authorList>
            <person name="Conde-Perez K."/>
            <person name="Buetas E."/>
            <person name="Aja-Macaya P."/>
            <person name="Martin-De Arribas E."/>
            <person name="Iglesias-Corras I."/>
            <person name="Trigo-Tasende N."/>
            <person name="Nasser-Ali M."/>
            <person name="Estevez L.S."/>
            <person name="Rumbo-Feal S."/>
            <person name="Otero-Alen B."/>
            <person name="Noguera J.F."/>
            <person name="Concha A."/>
            <person name="Pardinas-Lopez S."/>
            <person name="Carda-Dieguez M."/>
            <person name="Gomez-Randulfe I."/>
            <person name="Martinez-Lago N."/>
            <person name="Ladra S."/>
            <person name="Aparicio L.A."/>
            <person name="Bou G."/>
            <person name="Mira A."/>
            <person name="Vallejo J.A."/>
            <person name="Poza M."/>
        </authorList>
    </citation>
    <scope>NUCLEOTIDE SEQUENCE</scope>
    <source>
        <strain evidence="9">PM79KC-AC-4</strain>
    </source>
</reference>
<dbReference type="InterPro" id="IPR001787">
    <property type="entry name" value="Ribosomal_bL21"/>
</dbReference>
<keyword evidence="10" id="KW-1185">Reference proteome</keyword>
<evidence type="ECO:0000256" key="7">
    <source>
        <dbReference type="RuleBase" id="RU000562"/>
    </source>
</evidence>
<comment type="subunit">
    <text evidence="6">Part of the 50S ribosomal subunit. Contacts protein L20.</text>
</comment>
<dbReference type="PANTHER" id="PTHR21349">
    <property type="entry name" value="50S RIBOSOMAL PROTEIN L21"/>
    <property type="match status" value="1"/>
</dbReference>
<dbReference type="GO" id="GO:0019843">
    <property type="term" value="F:rRNA binding"/>
    <property type="evidence" value="ECO:0007669"/>
    <property type="project" value="UniProtKB-UniRule"/>
</dbReference>
<evidence type="ECO:0000256" key="3">
    <source>
        <dbReference type="ARBA" id="ARBA00022884"/>
    </source>
</evidence>
<dbReference type="Pfam" id="PF00829">
    <property type="entry name" value="Ribosomal_L21p"/>
    <property type="match status" value="1"/>
</dbReference>
<dbReference type="InterPro" id="IPR018258">
    <property type="entry name" value="Ribosomal_bL21_CS"/>
</dbReference>
<keyword evidence="3 6" id="KW-0694">RNA-binding</keyword>